<name>A0A5E7FBL7_PSEFL</name>
<dbReference type="RefSeq" id="WP_150645178.1">
    <property type="nucleotide sequence ID" value="NZ_CABVHQ010000091.1"/>
</dbReference>
<proteinExistence type="predicted"/>
<dbReference type="AlphaFoldDB" id="A0A5E7FBL7"/>
<dbReference type="OrthoDB" id="7028706at2"/>
<dbReference type="EMBL" id="CABVHQ010000091">
    <property type="protein sequence ID" value="VVO36811.1"/>
    <property type="molecule type" value="Genomic_DNA"/>
</dbReference>
<gene>
    <name evidence="1" type="ORF">PS691_05387</name>
</gene>
<evidence type="ECO:0000313" key="1">
    <source>
        <dbReference type="EMBL" id="VVO36811.1"/>
    </source>
</evidence>
<organism evidence="1 2">
    <name type="scientific">Pseudomonas fluorescens</name>
    <dbReference type="NCBI Taxonomy" id="294"/>
    <lineage>
        <taxon>Bacteria</taxon>
        <taxon>Pseudomonadati</taxon>
        <taxon>Pseudomonadota</taxon>
        <taxon>Gammaproteobacteria</taxon>
        <taxon>Pseudomonadales</taxon>
        <taxon>Pseudomonadaceae</taxon>
        <taxon>Pseudomonas</taxon>
    </lineage>
</organism>
<sequence length="113" mass="12561">MALAAPILVLKLSNLKDPLEISISDSSDLFLEGTVNATLGKDEEYPDWSGYAMPAGKPNFETDEYERLLDLKVYVPKEELGKYINQTVELRYQTIGESGLAMSSPPVVLHIEE</sequence>
<accession>A0A5E7FBL7</accession>
<evidence type="ECO:0000313" key="2">
    <source>
        <dbReference type="Proteomes" id="UP000337909"/>
    </source>
</evidence>
<dbReference type="Proteomes" id="UP000337909">
    <property type="component" value="Unassembled WGS sequence"/>
</dbReference>
<protein>
    <submittedName>
        <fullName evidence="1">Uncharacterized protein</fullName>
    </submittedName>
</protein>
<reference evidence="1 2" key="1">
    <citation type="submission" date="2019-09" db="EMBL/GenBank/DDBJ databases">
        <authorList>
            <person name="Chandra G."/>
            <person name="Truman W A."/>
        </authorList>
    </citation>
    <scope>NUCLEOTIDE SEQUENCE [LARGE SCALE GENOMIC DNA]</scope>
    <source>
        <strain evidence="1">PS691</strain>
    </source>
</reference>